<dbReference type="Gene3D" id="3.10.20.590">
    <property type="match status" value="1"/>
</dbReference>
<keyword evidence="5 9" id="KW-0067">ATP-binding</keyword>
<dbReference type="OrthoDB" id="9810365at2"/>
<evidence type="ECO:0000256" key="2">
    <source>
        <dbReference type="ARBA" id="ARBA00022490"/>
    </source>
</evidence>
<evidence type="ECO:0000313" key="16">
    <source>
        <dbReference type="Proteomes" id="UP000236151"/>
    </source>
</evidence>
<evidence type="ECO:0000256" key="3">
    <source>
        <dbReference type="ARBA" id="ARBA00022598"/>
    </source>
</evidence>
<sequence length="814" mass="93810">MPYSADIDRKWQKKWEETKLYKFHPENIDKKLYCLEMFSYPSGAKLHVGHWYNYGPSDSWARLKRMQGYEVFQPMGFDAFGLPAENYAIKTGIHPKDSTLQNIETMERQLREMGASFDWDYEIVTCLPDYYKWTQWLFLKLYEAGLAYRKNAPVNWCPKCQTVLANEQVVDSSCERCGTEVTKKNLTQWFFKITAYADELIEKLDELDWPEKTKKIQINWIGRSEGAEIEFKVSGSDQSFKVFTTRADTLYGVTYVVLAPEHDLVDVITTPECRAKVEEYREYAKKQTEIERMSTVKEKTGVFTGAYAVHPITGEKVPIWIADYVLASYGTGCVMAVPAHDERDYEFATKYNLPIKRVIKGAEGVDDKLPFTEYGVLVNSEEFDGVKSEDARKKIVEKLEKDGKGSLKINYRLRDWLVSRQRYWGAPIPVIHCEHCGIVPVPEEDLPVLLPYNVEFTPDGESPLKKSQEFMNTTCPKCGAPAKRDPDTLDTFVCSSWYYLRYPDNKNSKEPFNPEWINKMLPVDKYIGGPEHAAMHLLYARFITKALRDLGYLKFDEPFKSLTHQGIILGPDGNRMSKSKGNIISPDDYVSKYGSDVFRLYLMFGFNYTEGGPWNDDGIKAIARFVSRVERLVERFNEIKGDAGRNDIASFEKELNYARHFAIRGVTEDADKFQFNTAISRMMELVNALYKYDSDVPQKNLKFMEEVIADLIRLLAPFAPHFAEEMWEQLGYEYSIFNQKWPEWDKNALVKDTIEIAIQVNGTVRSKADVPSNADNSEVEKIALADEKIKPFIDGKEIKKVIVVKNRLVNIVAK</sequence>
<dbReference type="Pfam" id="PF00133">
    <property type="entry name" value="tRNA-synt_1"/>
    <property type="match status" value="1"/>
</dbReference>
<dbReference type="GO" id="GO:0005829">
    <property type="term" value="C:cytosol"/>
    <property type="evidence" value="ECO:0007669"/>
    <property type="project" value="TreeGrafter"/>
</dbReference>
<accession>A0A2K2FFS1</accession>
<feature type="domain" description="Leucyl-tRNA synthetase editing" evidence="14">
    <location>
        <begin position="219"/>
        <end position="400"/>
    </location>
</feature>
<keyword evidence="6 9" id="KW-0648">Protein biosynthesis</keyword>
<feature type="binding site" evidence="9">
    <location>
        <position position="578"/>
    </location>
    <ligand>
        <name>ATP</name>
        <dbReference type="ChEBI" id="CHEBI:30616"/>
    </ligand>
</feature>
<dbReference type="PANTHER" id="PTHR43740">
    <property type="entry name" value="LEUCYL-TRNA SYNTHETASE"/>
    <property type="match status" value="1"/>
</dbReference>
<evidence type="ECO:0000259" key="12">
    <source>
        <dbReference type="Pfam" id="PF08264"/>
    </source>
</evidence>
<dbReference type="InterPro" id="IPR025709">
    <property type="entry name" value="Leu_tRNA-synth_edit"/>
</dbReference>
<evidence type="ECO:0000259" key="14">
    <source>
        <dbReference type="Pfam" id="PF13603"/>
    </source>
</evidence>
<comment type="caution">
    <text evidence="9">Lacks conserved residue(s) required for the propagation of feature annotation.</text>
</comment>
<dbReference type="InterPro" id="IPR002302">
    <property type="entry name" value="Leu-tRNA-ligase"/>
</dbReference>
<keyword evidence="16" id="KW-1185">Reference proteome</keyword>
<keyword evidence="4 9" id="KW-0547">Nucleotide-binding</keyword>
<evidence type="ECO:0000256" key="5">
    <source>
        <dbReference type="ARBA" id="ARBA00022840"/>
    </source>
</evidence>
<feature type="domain" description="Aminoacyl-tRNA synthetase class Ia" evidence="11">
    <location>
        <begin position="413"/>
        <end position="603"/>
    </location>
</feature>
<evidence type="ECO:0000256" key="10">
    <source>
        <dbReference type="RuleBase" id="RU363039"/>
    </source>
</evidence>
<protein>
    <recommendedName>
        <fullName evidence="9">Leucine--tRNA ligase</fullName>
        <ecNumber evidence="9">6.1.1.4</ecNumber>
    </recommendedName>
    <alternativeName>
        <fullName evidence="9">Leucyl-tRNA synthetase</fullName>
        <shortName evidence="9">LeuRS</shortName>
    </alternativeName>
</protein>
<dbReference type="CDD" id="cd07958">
    <property type="entry name" value="Anticodon_Ia_Leu_BEm"/>
    <property type="match status" value="1"/>
</dbReference>
<dbReference type="CDD" id="cd00812">
    <property type="entry name" value="LeuRS_core"/>
    <property type="match status" value="1"/>
</dbReference>
<dbReference type="HAMAP" id="MF_00049_B">
    <property type="entry name" value="Leu_tRNA_synth_B"/>
    <property type="match status" value="1"/>
</dbReference>
<organism evidence="15 16">
    <name type="scientific">Clostridium thermosuccinogenes</name>
    <dbReference type="NCBI Taxonomy" id="84032"/>
    <lineage>
        <taxon>Bacteria</taxon>
        <taxon>Bacillati</taxon>
        <taxon>Bacillota</taxon>
        <taxon>Clostridia</taxon>
        <taxon>Eubacteriales</taxon>
        <taxon>Clostridiaceae</taxon>
        <taxon>Clostridium</taxon>
    </lineage>
</organism>
<evidence type="ECO:0000256" key="1">
    <source>
        <dbReference type="ARBA" id="ARBA00005594"/>
    </source>
</evidence>
<feature type="domain" description="Methionyl/Leucyl tRNA synthetase" evidence="13">
    <location>
        <begin position="40"/>
        <end position="183"/>
    </location>
</feature>
<dbReference type="InterPro" id="IPR009080">
    <property type="entry name" value="tRNAsynth_Ia_anticodon-bd"/>
</dbReference>
<dbReference type="Gene3D" id="1.10.730.10">
    <property type="entry name" value="Isoleucyl-tRNA Synthetase, Domain 1"/>
    <property type="match status" value="1"/>
</dbReference>
<comment type="subcellular location">
    <subcellularLocation>
        <location evidence="9">Cytoplasm</location>
    </subcellularLocation>
</comment>
<dbReference type="GO" id="GO:0006429">
    <property type="term" value="P:leucyl-tRNA aminoacylation"/>
    <property type="evidence" value="ECO:0007669"/>
    <property type="project" value="UniProtKB-UniRule"/>
</dbReference>
<dbReference type="InterPro" id="IPR015413">
    <property type="entry name" value="Methionyl/Leucyl_tRNA_Synth"/>
</dbReference>
<feature type="domain" description="Methionyl/Valyl/Leucyl/Isoleucyl-tRNA synthetase anticodon-binding" evidence="12">
    <location>
        <begin position="660"/>
        <end position="777"/>
    </location>
</feature>
<keyword evidence="3 9" id="KW-0436">Ligase</keyword>
<dbReference type="FunFam" id="3.40.50.620:FF:000056">
    <property type="entry name" value="Leucine--tRNA ligase"/>
    <property type="match status" value="1"/>
</dbReference>
<dbReference type="PANTHER" id="PTHR43740:SF2">
    <property type="entry name" value="LEUCINE--TRNA LIGASE, MITOCHONDRIAL"/>
    <property type="match status" value="1"/>
</dbReference>
<dbReference type="InterPro" id="IPR009008">
    <property type="entry name" value="Val/Leu/Ile-tRNA-synth_edit"/>
</dbReference>
<evidence type="ECO:0000256" key="4">
    <source>
        <dbReference type="ARBA" id="ARBA00022741"/>
    </source>
</evidence>
<dbReference type="FunFam" id="3.40.50.620:FF:000003">
    <property type="entry name" value="Leucine--tRNA ligase"/>
    <property type="match status" value="1"/>
</dbReference>
<dbReference type="FunFam" id="1.10.730.10:FF:000002">
    <property type="entry name" value="Leucine--tRNA ligase"/>
    <property type="match status" value="1"/>
</dbReference>
<dbReference type="Pfam" id="PF09334">
    <property type="entry name" value="tRNA-synt_1g"/>
    <property type="match status" value="1"/>
</dbReference>
<gene>
    <name evidence="9" type="primary">leuS</name>
    <name evidence="15" type="ORF">CDQ84_12985</name>
</gene>
<proteinExistence type="inferred from homology"/>
<dbReference type="GO" id="GO:0005524">
    <property type="term" value="F:ATP binding"/>
    <property type="evidence" value="ECO:0007669"/>
    <property type="project" value="UniProtKB-UniRule"/>
</dbReference>
<name>A0A2K2FFS1_9CLOT</name>
<dbReference type="GO" id="GO:0004823">
    <property type="term" value="F:leucine-tRNA ligase activity"/>
    <property type="evidence" value="ECO:0007669"/>
    <property type="project" value="UniProtKB-UniRule"/>
</dbReference>
<evidence type="ECO:0000313" key="15">
    <source>
        <dbReference type="EMBL" id="PNT97616.1"/>
    </source>
</evidence>
<dbReference type="SUPFAM" id="SSF47323">
    <property type="entry name" value="Anticodon-binding domain of a subclass of class I aminoacyl-tRNA synthetases"/>
    <property type="match status" value="1"/>
</dbReference>
<dbReference type="SUPFAM" id="SSF52374">
    <property type="entry name" value="Nucleotidylyl transferase"/>
    <property type="match status" value="1"/>
</dbReference>
<evidence type="ECO:0000259" key="13">
    <source>
        <dbReference type="Pfam" id="PF09334"/>
    </source>
</evidence>
<dbReference type="AlphaFoldDB" id="A0A2K2FFS1"/>
<evidence type="ECO:0000256" key="7">
    <source>
        <dbReference type="ARBA" id="ARBA00023146"/>
    </source>
</evidence>
<dbReference type="Pfam" id="PF08264">
    <property type="entry name" value="Anticodon_1"/>
    <property type="match status" value="1"/>
</dbReference>
<feature type="short sequence motif" description="'KMSKS' region" evidence="9">
    <location>
        <begin position="575"/>
        <end position="579"/>
    </location>
</feature>
<keyword evidence="7 9" id="KW-0030">Aminoacyl-tRNA synthetase</keyword>
<dbReference type="Gene3D" id="3.40.50.620">
    <property type="entry name" value="HUPs"/>
    <property type="match status" value="2"/>
</dbReference>
<dbReference type="SUPFAM" id="SSF50677">
    <property type="entry name" value="ValRS/IleRS/LeuRS editing domain"/>
    <property type="match status" value="1"/>
</dbReference>
<dbReference type="Pfam" id="PF13603">
    <property type="entry name" value="tRNA-synt_1_2"/>
    <property type="match status" value="1"/>
</dbReference>
<dbReference type="NCBIfam" id="TIGR00396">
    <property type="entry name" value="leuS_bact"/>
    <property type="match status" value="1"/>
</dbReference>
<comment type="catalytic activity">
    <reaction evidence="8 9">
        <text>tRNA(Leu) + L-leucine + ATP = L-leucyl-tRNA(Leu) + AMP + diphosphate</text>
        <dbReference type="Rhea" id="RHEA:11688"/>
        <dbReference type="Rhea" id="RHEA-COMP:9613"/>
        <dbReference type="Rhea" id="RHEA-COMP:9622"/>
        <dbReference type="ChEBI" id="CHEBI:30616"/>
        <dbReference type="ChEBI" id="CHEBI:33019"/>
        <dbReference type="ChEBI" id="CHEBI:57427"/>
        <dbReference type="ChEBI" id="CHEBI:78442"/>
        <dbReference type="ChEBI" id="CHEBI:78494"/>
        <dbReference type="ChEBI" id="CHEBI:456215"/>
        <dbReference type="EC" id="6.1.1.4"/>
    </reaction>
</comment>
<dbReference type="PRINTS" id="PR00985">
    <property type="entry name" value="TRNASYNTHLEU"/>
</dbReference>
<dbReference type="Proteomes" id="UP000236151">
    <property type="component" value="Unassembled WGS sequence"/>
</dbReference>
<dbReference type="InterPro" id="IPR002300">
    <property type="entry name" value="aa-tRNA-synth_Ia"/>
</dbReference>
<comment type="similarity">
    <text evidence="1 9 10">Belongs to the class-I aminoacyl-tRNA synthetase family.</text>
</comment>
<keyword evidence="2 9" id="KW-0963">Cytoplasm</keyword>
<evidence type="ECO:0000256" key="8">
    <source>
        <dbReference type="ARBA" id="ARBA00047469"/>
    </source>
</evidence>
<dbReference type="FunFam" id="3.10.20.590:FF:000001">
    <property type="entry name" value="Leucine--tRNA ligase"/>
    <property type="match status" value="1"/>
</dbReference>
<evidence type="ECO:0000256" key="6">
    <source>
        <dbReference type="ARBA" id="ARBA00022917"/>
    </source>
</evidence>
<dbReference type="InterPro" id="IPR013155">
    <property type="entry name" value="M/V/L/I-tRNA-synth_anticd-bd"/>
</dbReference>
<dbReference type="GO" id="GO:0002161">
    <property type="term" value="F:aminoacyl-tRNA deacylase activity"/>
    <property type="evidence" value="ECO:0007669"/>
    <property type="project" value="InterPro"/>
</dbReference>
<evidence type="ECO:0000256" key="9">
    <source>
        <dbReference type="HAMAP-Rule" id="MF_00049"/>
    </source>
</evidence>
<dbReference type="EMBL" id="NIOJ01000035">
    <property type="protein sequence ID" value="PNT97616.1"/>
    <property type="molecule type" value="Genomic_DNA"/>
</dbReference>
<dbReference type="EC" id="6.1.1.4" evidence="9"/>
<reference evidence="15 16" key="1">
    <citation type="submission" date="2017-06" db="EMBL/GenBank/DDBJ databases">
        <title>Investigating the central metabolism of Clostridium thermosuccinogenes.</title>
        <authorList>
            <person name="Koendjbiharie J.G."/>
            <person name="van Kranenburg R."/>
        </authorList>
    </citation>
    <scope>NUCLEOTIDE SEQUENCE [LARGE SCALE GENOMIC DNA]</scope>
    <source>
        <strain evidence="15 16">DSM 5806</strain>
    </source>
</reference>
<comment type="caution">
    <text evidence="15">The sequence shown here is derived from an EMBL/GenBank/DDBJ whole genome shotgun (WGS) entry which is preliminary data.</text>
</comment>
<dbReference type="KEGG" id="cthd:CDO33_00120"/>
<dbReference type="InterPro" id="IPR014729">
    <property type="entry name" value="Rossmann-like_a/b/a_fold"/>
</dbReference>
<evidence type="ECO:0000259" key="11">
    <source>
        <dbReference type="Pfam" id="PF00133"/>
    </source>
</evidence>